<dbReference type="Gene3D" id="3.10.20.90">
    <property type="entry name" value="Phosphatidylinositol 3-kinase Catalytic Subunit, Chain A, domain 1"/>
    <property type="match status" value="1"/>
</dbReference>
<dbReference type="PROSITE" id="PS50053">
    <property type="entry name" value="UBIQUITIN_2"/>
    <property type="match status" value="1"/>
</dbReference>
<evidence type="ECO:0000256" key="7">
    <source>
        <dbReference type="ARBA" id="ARBA00022912"/>
    </source>
</evidence>
<evidence type="ECO:0000256" key="9">
    <source>
        <dbReference type="ARBA" id="ARBA00032039"/>
    </source>
</evidence>
<organism evidence="15 16">
    <name type="scientific">Polysphondylium violaceum</name>
    <dbReference type="NCBI Taxonomy" id="133409"/>
    <lineage>
        <taxon>Eukaryota</taxon>
        <taxon>Amoebozoa</taxon>
        <taxon>Evosea</taxon>
        <taxon>Eumycetozoa</taxon>
        <taxon>Dictyostelia</taxon>
        <taxon>Dictyosteliales</taxon>
        <taxon>Dictyosteliaceae</taxon>
        <taxon>Polysphondylium</taxon>
    </lineage>
</organism>
<dbReference type="SUPFAM" id="SSF56784">
    <property type="entry name" value="HAD-like"/>
    <property type="match status" value="1"/>
</dbReference>
<evidence type="ECO:0000256" key="2">
    <source>
        <dbReference type="ARBA" id="ARBA00004123"/>
    </source>
</evidence>
<dbReference type="EMBL" id="AJWJ01000049">
    <property type="protein sequence ID" value="KAF2076778.1"/>
    <property type="molecule type" value="Genomic_DNA"/>
</dbReference>
<comment type="catalytic activity">
    <reaction evidence="10">
        <text>O-phospho-L-seryl-[protein] + H2O = L-seryl-[protein] + phosphate</text>
        <dbReference type="Rhea" id="RHEA:20629"/>
        <dbReference type="Rhea" id="RHEA-COMP:9863"/>
        <dbReference type="Rhea" id="RHEA-COMP:11604"/>
        <dbReference type="ChEBI" id="CHEBI:15377"/>
        <dbReference type="ChEBI" id="CHEBI:29999"/>
        <dbReference type="ChEBI" id="CHEBI:43474"/>
        <dbReference type="ChEBI" id="CHEBI:83421"/>
        <dbReference type="EC" id="3.1.3.16"/>
    </reaction>
</comment>
<accession>A0A8J4PYZ4</accession>
<evidence type="ECO:0000256" key="6">
    <source>
        <dbReference type="ARBA" id="ARBA00022842"/>
    </source>
</evidence>
<dbReference type="CDD" id="cd01813">
    <property type="entry name" value="Ubl_UBLCP1"/>
    <property type="match status" value="1"/>
</dbReference>
<evidence type="ECO:0000259" key="14">
    <source>
        <dbReference type="PROSITE" id="PS50969"/>
    </source>
</evidence>
<dbReference type="InterPro" id="IPR004274">
    <property type="entry name" value="FCP1_dom"/>
</dbReference>
<proteinExistence type="predicted"/>
<dbReference type="SMART" id="SM00213">
    <property type="entry name" value="UBQ"/>
    <property type="match status" value="1"/>
</dbReference>
<dbReference type="AlphaFoldDB" id="A0A8J4PYZ4"/>
<comment type="caution">
    <text evidence="15">The sequence shown here is derived from an EMBL/GenBank/DDBJ whole genome shotgun (WGS) entry which is preliminary data.</text>
</comment>
<dbReference type="PANTHER" id="PTHR48493:SF1">
    <property type="entry name" value="UBIQUITIN-LIKE DOMAIN-CONTAINING CTD PHOSPHATASE 1"/>
    <property type="match status" value="1"/>
</dbReference>
<dbReference type="GO" id="GO:0090364">
    <property type="term" value="P:regulation of proteasome assembly"/>
    <property type="evidence" value="ECO:0007669"/>
    <property type="project" value="InterPro"/>
</dbReference>
<evidence type="ECO:0000256" key="3">
    <source>
        <dbReference type="ARBA" id="ARBA00013081"/>
    </source>
</evidence>
<dbReference type="InterPro" id="IPR011943">
    <property type="entry name" value="HAD-SF_hydro_IIID"/>
</dbReference>
<comment type="catalytic activity">
    <reaction evidence="11">
        <text>O-phospho-L-threonyl-[protein] + H2O = L-threonyl-[protein] + phosphate</text>
        <dbReference type="Rhea" id="RHEA:47004"/>
        <dbReference type="Rhea" id="RHEA-COMP:11060"/>
        <dbReference type="Rhea" id="RHEA-COMP:11605"/>
        <dbReference type="ChEBI" id="CHEBI:15377"/>
        <dbReference type="ChEBI" id="CHEBI:30013"/>
        <dbReference type="ChEBI" id="CHEBI:43474"/>
        <dbReference type="ChEBI" id="CHEBI:61977"/>
        <dbReference type="EC" id="3.1.3.16"/>
    </reaction>
</comment>
<dbReference type="GO" id="GO:0004722">
    <property type="term" value="F:protein serine/threonine phosphatase activity"/>
    <property type="evidence" value="ECO:0007669"/>
    <property type="project" value="UniProtKB-EC"/>
</dbReference>
<dbReference type="OrthoDB" id="1711508at2759"/>
<keyword evidence="4" id="KW-0479">Metal-binding</keyword>
<evidence type="ECO:0000256" key="11">
    <source>
        <dbReference type="ARBA" id="ARBA00048336"/>
    </source>
</evidence>
<keyword evidence="16" id="KW-1185">Reference proteome</keyword>
<evidence type="ECO:0000259" key="13">
    <source>
        <dbReference type="PROSITE" id="PS50053"/>
    </source>
</evidence>
<comment type="subcellular location">
    <subcellularLocation>
        <location evidence="2">Nucleus</location>
    </subcellularLocation>
</comment>
<evidence type="ECO:0000256" key="8">
    <source>
        <dbReference type="ARBA" id="ARBA00023242"/>
    </source>
</evidence>
<dbReference type="SUPFAM" id="SSF54236">
    <property type="entry name" value="Ubiquitin-like"/>
    <property type="match status" value="1"/>
</dbReference>
<dbReference type="NCBIfam" id="TIGR02245">
    <property type="entry name" value="HAD_IIID1"/>
    <property type="match status" value="1"/>
</dbReference>
<dbReference type="GO" id="GO:0005634">
    <property type="term" value="C:nucleus"/>
    <property type="evidence" value="ECO:0007669"/>
    <property type="project" value="UniProtKB-SubCell"/>
</dbReference>
<feature type="domain" description="FCP1 homology" evidence="14">
    <location>
        <begin position="195"/>
        <end position="364"/>
    </location>
</feature>
<gene>
    <name evidence="15" type="ORF">CYY_001905</name>
</gene>
<comment type="cofactor">
    <cofactor evidence="1">
        <name>Mg(2+)</name>
        <dbReference type="ChEBI" id="CHEBI:18420"/>
    </cofactor>
</comment>
<dbReference type="InterPro" id="IPR029071">
    <property type="entry name" value="Ubiquitin-like_domsf"/>
</dbReference>
<keyword evidence="7" id="KW-0904">Protein phosphatase</keyword>
<sequence>MEELSQAHKINFNEQDMLYNLSNSDKKDVESPVQSNTFKQTDTDTDNNNNNTNITTTTTTITQEKIEIKTKWNGKEYKISVYKSNTVADLKRELEVVTNVLSKRQKILGLSKGKQPLDEETMASLNIPMNHSIIMMGTPESYIIHQNDSDEDEVFNDFEFDYIPDYDEITHIEKNRTSLTAMKERSNDISIINPPRKNKKLLVLDLDHTLLDFKDQNVENMKRPYLEEFLVSSYQDYDIGIWSQTSWKWIEIKLTELGLLTNPKFKICFVMDQTLMFKVTSFRNVNSERTEFKHQVKALEIIWCHKELGQHFTSKNTVHVDDLCKNFAMNPKNGVYIPPFKLKDAHKRLPDMALLHLAKYLKSIVNEEDFTKVSHTDWIKKLL</sequence>
<dbReference type="SMART" id="SM00577">
    <property type="entry name" value="CPDc"/>
    <property type="match status" value="1"/>
</dbReference>
<dbReference type="GO" id="GO:0046872">
    <property type="term" value="F:metal ion binding"/>
    <property type="evidence" value="ECO:0007669"/>
    <property type="project" value="UniProtKB-KW"/>
</dbReference>
<dbReference type="PANTHER" id="PTHR48493">
    <property type="entry name" value="UBIQUITIN-LIKE DOMAIN-CONTAINING CTD PHOSPHATASE 1"/>
    <property type="match status" value="1"/>
</dbReference>
<evidence type="ECO:0000313" key="16">
    <source>
        <dbReference type="Proteomes" id="UP000695562"/>
    </source>
</evidence>
<evidence type="ECO:0000313" key="15">
    <source>
        <dbReference type="EMBL" id="KAF2076778.1"/>
    </source>
</evidence>
<keyword evidence="6" id="KW-0460">Magnesium</keyword>
<dbReference type="PROSITE" id="PS50969">
    <property type="entry name" value="FCP1"/>
    <property type="match status" value="1"/>
</dbReference>
<dbReference type="EC" id="3.1.3.16" evidence="3"/>
<keyword evidence="5" id="KW-0378">Hydrolase</keyword>
<dbReference type="InterPro" id="IPR000626">
    <property type="entry name" value="Ubiquitin-like_dom"/>
</dbReference>
<keyword evidence="8" id="KW-0539">Nucleus</keyword>
<evidence type="ECO:0000256" key="10">
    <source>
        <dbReference type="ARBA" id="ARBA00047761"/>
    </source>
</evidence>
<evidence type="ECO:0000256" key="4">
    <source>
        <dbReference type="ARBA" id="ARBA00022723"/>
    </source>
</evidence>
<name>A0A8J4PYZ4_9MYCE</name>
<dbReference type="InterPro" id="IPR023214">
    <property type="entry name" value="HAD_sf"/>
</dbReference>
<evidence type="ECO:0000256" key="1">
    <source>
        <dbReference type="ARBA" id="ARBA00001946"/>
    </source>
</evidence>
<dbReference type="InterPro" id="IPR036412">
    <property type="entry name" value="HAD-like_sf"/>
</dbReference>
<feature type="compositionally biased region" description="Low complexity" evidence="12">
    <location>
        <begin position="46"/>
        <end position="55"/>
    </location>
</feature>
<reference evidence="15" key="1">
    <citation type="submission" date="2020-01" db="EMBL/GenBank/DDBJ databases">
        <title>Development of genomics and gene disruption for Polysphondylium violaceum indicates a role for the polyketide synthase stlB in stalk morphogenesis.</title>
        <authorList>
            <person name="Narita B."/>
            <person name="Kawabe Y."/>
            <person name="Kin K."/>
            <person name="Saito T."/>
            <person name="Gibbs R."/>
            <person name="Kuspa A."/>
            <person name="Muzny D."/>
            <person name="Queller D."/>
            <person name="Richards S."/>
            <person name="Strassman J."/>
            <person name="Sucgang R."/>
            <person name="Worley K."/>
            <person name="Schaap P."/>
        </authorList>
    </citation>
    <scope>NUCLEOTIDE SEQUENCE</scope>
    <source>
        <strain evidence="15">QSvi11</strain>
    </source>
</reference>
<feature type="domain" description="Ubiquitin-like" evidence="13">
    <location>
        <begin position="64"/>
        <end position="136"/>
    </location>
</feature>
<protein>
    <recommendedName>
        <fullName evidence="3">protein-serine/threonine phosphatase</fullName>
        <ecNumber evidence="3">3.1.3.16</ecNumber>
    </recommendedName>
    <alternativeName>
        <fullName evidence="9">Nuclear proteasome inhibitor UBLCP1</fullName>
    </alternativeName>
</protein>
<dbReference type="Proteomes" id="UP000695562">
    <property type="component" value="Unassembled WGS sequence"/>
</dbReference>
<evidence type="ECO:0000256" key="12">
    <source>
        <dbReference type="SAM" id="MobiDB-lite"/>
    </source>
</evidence>
<feature type="region of interest" description="Disordered" evidence="12">
    <location>
        <begin position="24"/>
        <end position="55"/>
    </location>
</feature>
<evidence type="ECO:0000256" key="5">
    <source>
        <dbReference type="ARBA" id="ARBA00022801"/>
    </source>
</evidence>
<dbReference type="InterPro" id="IPR051658">
    <property type="entry name" value="UBLCP1"/>
</dbReference>
<dbReference type="Gene3D" id="3.40.50.1000">
    <property type="entry name" value="HAD superfamily/HAD-like"/>
    <property type="match status" value="1"/>
</dbReference>
<dbReference type="Pfam" id="PF03031">
    <property type="entry name" value="NIF"/>
    <property type="match status" value="1"/>
</dbReference>
<dbReference type="Pfam" id="PF00240">
    <property type="entry name" value="ubiquitin"/>
    <property type="match status" value="1"/>
</dbReference>